<comment type="caution">
    <text evidence="1">The sequence shown here is derived from an EMBL/GenBank/DDBJ whole genome shotgun (WGS) entry which is preliminary data.</text>
</comment>
<dbReference type="EMBL" id="BAABFA010000007">
    <property type="protein sequence ID" value="GAA4462400.1"/>
    <property type="molecule type" value="Genomic_DNA"/>
</dbReference>
<evidence type="ECO:0000313" key="2">
    <source>
        <dbReference type="Proteomes" id="UP001500067"/>
    </source>
</evidence>
<reference evidence="2" key="1">
    <citation type="journal article" date="2019" name="Int. J. Syst. Evol. Microbiol.">
        <title>The Global Catalogue of Microorganisms (GCM) 10K type strain sequencing project: providing services to taxonomists for standard genome sequencing and annotation.</title>
        <authorList>
            <consortium name="The Broad Institute Genomics Platform"/>
            <consortium name="The Broad Institute Genome Sequencing Center for Infectious Disease"/>
            <person name="Wu L."/>
            <person name="Ma J."/>
        </authorList>
    </citation>
    <scope>NUCLEOTIDE SEQUENCE [LARGE SCALE GENOMIC DNA]</scope>
    <source>
        <strain evidence="2">JCM 32105</strain>
    </source>
</reference>
<sequence length="74" mass="8393">MFLMPAYSLHKYGIFPVANGLYAGYVCIRKGNTFTTPLKTNLYAGTELFDNNHVQEDKFLHKGAQLLYVAYPDT</sequence>
<gene>
    <name evidence="1" type="ORF">GCM10023093_08910</name>
</gene>
<proteinExistence type="predicted"/>
<organism evidence="1 2">
    <name type="scientific">Nemorincola caseinilytica</name>
    <dbReference type="NCBI Taxonomy" id="2054315"/>
    <lineage>
        <taxon>Bacteria</taxon>
        <taxon>Pseudomonadati</taxon>
        <taxon>Bacteroidota</taxon>
        <taxon>Chitinophagia</taxon>
        <taxon>Chitinophagales</taxon>
        <taxon>Chitinophagaceae</taxon>
        <taxon>Nemorincola</taxon>
    </lineage>
</organism>
<protein>
    <submittedName>
        <fullName evidence="1">Uncharacterized protein</fullName>
    </submittedName>
</protein>
<accession>A0ABP8NAM2</accession>
<dbReference type="Proteomes" id="UP001500067">
    <property type="component" value="Unassembled WGS sequence"/>
</dbReference>
<keyword evidence="2" id="KW-1185">Reference proteome</keyword>
<name>A0ABP8NAM2_9BACT</name>
<evidence type="ECO:0000313" key="1">
    <source>
        <dbReference type="EMBL" id="GAA4462400.1"/>
    </source>
</evidence>